<dbReference type="AlphaFoldDB" id="A0A150FWL6"/>
<accession>A0A150FWL6</accession>
<name>A0A150FWL6_GONPE</name>
<dbReference type="Proteomes" id="UP000075714">
    <property type="component" value="Unassembled WGS sequence"/>
</dbReference>
<feature type="region of interest" description="Disordered" evidence="1">
    <location>
        <begin position="213"/>
        <end position="249"/>
    </location>
</feature>
<feature type="compositionally biased region" description="Low complexity" evidence="1">
    <location>
        <begin position="213"/>
        <end position="224"/>
    </location>
</feature>
<comment type="caution">
    <text evidence="2">The sequence shown here is derived from an EMBL/GenBank/DDBJ whole genome shotgun (WGS) entry which is preliminary data.</text>
</comment>
<dbReference type="PANTHER" id="PTHR37218:SF2">
    <property type="entry name" value="COILED-COIL PROTEIN"/>
    <property type="match status" value="1"/>
</dbReference>
<dbReference type="PANTHER" id="PTHR37218">
    <property type="entry name" value="COILED-COIL PROTEIN"/>
    <property type="match status" value="1"/>
</dbReference>
<dbReference type="OrthoDB" id="547226at2759"/>
<evidence type="ECO:0000313" key="3">
    <source>
        <dbReference type="Proteomes" id="UP000075714"/>
    </source>
</evidence>
<dbReference type="EMBL" id="LSYV01000225">
    <property type="protein sequence ID" value="KXZ42001.1"/>
    <property type="molecule type" value="Genomic_DNA"/>
</dbReference>
<organism evidence="2 3">
    <name type="scientific">Gonium pectorale</name>
    <name type="common">Green alga</name>
    <dbReference type="NCBI Taxonomy" id="33097"/>
    <lineage>
        <taxon>Eukaryota</taxon>
        <taxon>Viridiplantae</taxon>
        <taxon>Chlorophyta</taxon>
        <taxon>core chlorophytes</taxon>
        <taxon>Chlorophyceae</taxon>
        <taxon>CS clade</taxon>
        <taxon>Chlamydomonadales</taxon>
        <taxon>Volvocaceae</taxon>
        <taxon>Gonium</taxon>
    </lineage>
</organism>
<proteinExistence type="predicted"/>
<sequence>MAKGIAKRRRMKRALEAARGNLHKIQNGKGLPVSLPEAPKQNDAEKLPASLRKMLALKVGKKRDKQNAGAGDDDGPSTSGRGEASAAAAQRQPKEGGRAVKGANPFTEQFVDKKLKAKKKEYLKRKQEKKQAKGGQEVVVEKELELKHRDKVKFGEVVHAPLEVHLKRKHWADQERSANDRCKEIFLKQMQQAQQRMSGGAAAADEGLALAARAGGRAAKPLSGAAGGAGPAPGKGKKRKAPIDSETEAIRQQLIDSYRAAKKGGGFHHAAVGNATMNSLAKLVGKGGAGGGGAHTLG</sequence>
<keyword evidence="3" id="KW-1185">Reference proteome</keyword>
<protein>
    <submittedName>
        <fullName evidence="2">Uncharacterized protein</fullName>
    </submittedName>
</protein>
<feature type="region of interest" description="Disordered" evidence="1">
    <location>
        <begin position="1"/>
        <end position="111"/>
    </location>
</feature>
<feature type="compositionally biased region" description="Basic residues" evidence="1">
    <location>
        <begin position="1"/>
        <end position="12"/>
    </location>
</feature>
<gene>
    <name evidence="2" type="ORF">GPECTOR_226g496</name>
</gene>
<evidence type="ECO:0000313" key="2">
    <source>
        <dbReference type="EMBL" id="KXZ42001.1"/>
    </source>
</evidence>
<reference evidence="3" key="1">
    <citation type="journal article" date="2016" name="Nat. Commun.">
        <title>The Gonium pectorale genome demonstrates co-option of cell cycle regulation during the evolution of multicellularity.</title>
        <authorList>
            <person name="Hanschen E.R."/>
            <person name="Marriage T.N."/>
            <person name="Ferris P.J."/>
            <person name="Hamaji T."/>
            <person name="Toyoda A."/>
            <person name="Fujiyama A."/>
            <person name="Neme R."/>
            <person name="Noguchi H."/>
            <person name="Minakuchi Y."/>
            <person name="Suzuki M."/>
            <person name="Kawai-Toyooka H."/>
            <person name="Smith D.R."/>
            <person name="Sparks H."/>
            <person name="Anderson J."/>
            <person name="Bakaric R."/>
            <person name="Luria V."/>
            <person name="Karger A."/>
            <person name="Kirschner M.W."/>
            <person name="Durand P.M."/>
            <person name="Michod R.E."/>
            <person name="Nozaki H."/>
            <person name="Olson B.J."/>
        </authorList>
    </citation>
    <scope>NUCLEOTIDE SEQUENCE [LARGE SCALE GENOMIC DNA]</scope>
    <source>
        <strain evidence="3">NIES-2863</strain>
    </source>
</reference>
<evidence type="ECO:0000256" key="1">
    <source>
        <dbReference type="SAM" id="MobiDB-lite"/>
    </source>
</evidence>